<reference evidence="5" key="1">
    <citation type="journal article" date="2019" name="Int. J. Syst. Evol. Microbiol.">
        <title>The Global Catalogue of Microorganisms (GCM) 10K type strain sequencing project: providing services to taxonomists for standard genome sequencing and annotation.</title>
        <authorList>
            <consortium name="The Broad Institute Genomics Platform"/>
            <consortium name="The Broad Institute Genome Sequencing Center for Infectious Disease"/>
            <person name="Wu L."/>
            <person name="Ma J."/>
        </authorList>
    </citation>
    <scope>NUCLEOTIDE SEQUENCE [LARGE SCALE GENOMIC DNA]</scope>
    <source>
        <strain evidence="5">JCM 17986</strain>
    </source>
</reference>
<keyword evidence="2 4" id="KW-0012">Acyltransferase</keyword>
<dbReference type="Pfam" id="PF01553">
    <property type="entry name" value="Acyltransferase"/>
    <property type="match status" value="1"/>
</dbReference>
<dbReference type="CDD" id="cd07989">
    <property type="entry name" value="LPLAT_AGPAT-like"/>
    <property type="match status" value="1"/>
</dbReference>
<dbReference type="PANTHER" id="PTHR10434">
    <property type="entry name" value="1-ACYL-SN-GLYCEROL-3-PHOSPHATE ACYLTRANSFERASE"/>
    <property type="match status" value="1"/>
</dbReference>
<dbReference type="EMBL" id="BAABHS010000051">
    <property type="protein sequence ID" value="GAA4994015.1"/>
    <property type="molecule type" value="Genomic_DNA"/>
</dbReference>
<proteinExistence type="predicted"/>
<gene>
    <name evidence="4" type="ORF">GCM10023205_78390</name>
</gene>
<keyword evidence="5" id="KW-1185">Reference proteome</keyword>
<dbReference type="SUPFAM" id="SSF69593">
    <property type="entry name" value="Glycerol-3-phosphate (1)-acyltransferase"/>
    <property type="match status" value="1"/>
</dbReference>
<accession>A0ABP9ID33</accession>
<comment type="caution">
    <text evidence="4">The sequence shown here is derived from an EMBL/GenBank/DDBJ whole genome shotgun (WGS) entry which is preliminary data.</text>
</comment>
<evidence type="ECO:0000256" key="2">
    <source>
        <dbReference type="ARBA" id="ARBA00023315"/>
    </source>
</evidence>
<dbReference type="InterPro" id="IPR002123">
    <property type="entry name" value="Plipid/glycerol_acylTrfase"/>
</dbReference>
<evidence type="ECO:0000313" key="4">
    <source>
        <dbReference type="EMBL" id="GAA4994015.1"/>
    </source>
</evidence>
<evidence type="ECO:0000313" key="5">
    <source>
        <dbReference type="Proteomes" id="UP001500466"/>
    </source>
</evidence>
<evidence type="ECO:0000256" key="1">
    <source>
        <dbReference type="ARBA" id="ARBA00022679"/>
    </source>
</evidence>
<dbReference type="SMART" id="SM00563">
    <property type="entry name" value="PlsC"/>
    <property type="match status" value="1"/>
</dbReference>
<protein>
    <submittedName>
        <fullName evidence="4">Lysophospholipid acyltransferase family protein</fullName>
    </submittedName>
</protein>
<dbReference type="GO" id="GO:0016746">
    <property type="term" value="F:acyltransferase activity"/>
    <property type="evidence" value="ECO:0007669"/>
    <property type="project" value="UniProtKB-KW"/>
</dbReference>
<organism evidence="4 5">
    <name type="scientific">Yinghuangia aomiensis</name>
    <dbReference type="NCBI Taxonomy" id="676205"/>
    <lineage>
        <taxon>Bacteria</taxon>
        <taxon>Bacillati</taxon>
        <taxon>Actinomycetota</taxon>
        <taxon>Actinomycetes</taxon>
        <taxon>Kitasatosporales</taxon>
        <taxon>Streptomycetaceae</taxon>
        <taxon>Yinghuangia</taxon>
    </lineage>
</organism>
<dbReference type="Proteomes" id="UP001500466">
    <property type="component" value="Unassembled WGS sequence"/>
</dbReference>
<dbReference type="PANTHER" id="PTHR10434:SF11">
    <property type="entry name" value="1-ACYL-SN-GLYCEROL-3-PHOSPHATE ACYLTRANSFERASE"/>
    <property type="match status" value="1"/>
</dbReference>
<sequence>MPTDITKPPLAGAAHRIGIPLLRSFWRIRSLGTHHVPLGGPVILAGNHTNFADGPLLYAFSPRPVHFWIKQEMFAGPLDPVLRGIGHIPVSRGSADRGMIMNSLTVLKAGNALGVFPEGTRGEGDFAEVQHGLAYLAMRSGAPIVPVACLGTGDRGASIAALPAFRAKIDVVYGKPFQPVEDTGTRSRRAVAEASERIRERLTAHLHEARRLTGRTHEVPAADAAA</sequence>
<keyword evidence="1" id="KW-0808">Transferase</keyword>
<evidence type="ECO:0000259" key="3">
    <source>
        <dbReference type="SMART" id="SM00563"/>
    </source>
</evidence>
<feature type="domain" description="Phospholipid/glycerol acyltransferase" evidence="3">
    <location>
        <begin position="42"/>
        <end position="152"/>
    </location>
</feature>
<name>A0ABP9ID33_9ACTN</name>